<keyword evidence="2" id="KW-1185">Reference proteome</keyword>
<evidence type="ECO:0000313" key="2">
    <source>
        <dbReference type="Proteomes" id="UP000317894"/>
    </source>
</evidence>
<dbReference type="EMBL" id="VJWA01000002">
    <property type="protein sequence ID" value="TRW14900.1"/>
    <property type="molecule type" value="Genomic_DNA"/>
</dbReference>
<evidence type="ECO:0008006" key="3">
    <source>
        <dbReference type="Google" id="ProtNLM"/>
    </source>
</evidence>
<accession>A0A552U9L3</accession>
<evidence type="ECO:0000313" key="1">
    <source>
        <dbReference type="EMBL" id="TRW14900.1"/>
    </source>
</evidence>
<dbReference type="InterPro" id="IPR007485">
    <property type="entry name" value="LPS_assembly_LptE"/>
</dbReference>
<dbReference type="Pfam" id="PF04390">
    <property type="entry name" value="LptE"/>
    <property type="match status" value="1"/>
</dbReference>
<dbReference type="AlphaFoldDB" id="A0A552U9L3"/>
<sequence length="177" mass="18257">MGAGVRQHDGGKVVALALLSLVAGCGLQPVYSGGGSGPVAMALSDIAVAPIPDRAGFLVGNALRDRLGNPGETPRLRLEVELDDAITGFGIRGDNSIARERRTLRARYRVVQVATGAVLLDATAGSDAGIDRVSSDFAVVSAENSALDRLSVEVARQIAARIAEVARTGQLYPAAPK</sequence>
<dbReference type="GO" id="GO:0019867">
    <property type="term" value="C:outer membrane"/>
    <property type="evidence" value="ECO:0007669"/>
    <property type="project" value="InterPro"/>
</dbReference>
<protein>
    <recommendedName>
        <fullName evidence="3">LPS-assembly lipoprotein</fullName>
    </recommendedName>
</protein>
<dbReference type="Gene3D" id="3.30.160.150">
    <property type="entry name" value="Lipoprotein like domain"/>
    <property type="match status" value="1"/>
</dbReference>
<proteinExistence type="predicted"/>
<comment type="caution">
    <text evidence="1">The sequence shown here is derived from an EMBL/GenBank/DDBJ whole genome shotgun (WGS) entry which is preliminary data.</text>
</comment>
<dbReference type="PROSITE" id="PS51257">
    <property type="entry name" value="PROKAR_LIPOPROTEIN"/>
    <property type="match status" value="1"/>
</dbReference>
<organism evidence="1 2">
    <name type="scientific">Glacieibacterium frigidum</name>
    <dbReference type="NCBI Taxonomy" id="2593303"/>
    <lineage>
        <taxon>Bacteria</taxon>
        <taxon>Pseudomonadati</taxon>
        <taxon>Pseudomonadota</taxon>
        <taxon>Alphaproteobacteria</taxon>
        <taxon>Sphingomonadales</taxon>
        <taxon>Sphingosinicellaceae</taxon>
        <taxon>Glacieibacterium</taxon>
    </lineage>
</organism>
<name>A0A552U9L3_9SPHN</name>
<dbReference type="Proteomes" id="UP000317894">
    <property type="component" value="Unassembled WGS sequence"/>
</dbReference>
<reference evidence="1 2" key="1">
    <citation type="submission" date="2019-07" db="EMBL/GenBank/DDBJ databases">
        <title>Novel species isolated from glacier.</title>
        <authorList>
            <person name="Liu Q."/>
            <person name="Xin Y.-H."/>
        </authorList>
    </citation>
    <scope>NUCLEOTIDE SEQUENCE [LARGE SCALE GENOMIC DNA]</scope>
    <source>
        <strain evidence="1 2">LB1R16</strain>
    </source>
</reference>
<dbReference type="GO" id="GO:0043165">
    <property type="term" value="P:Gram-negative-bacterium-type cell outer membrane assembly"/>
    <property type="evidence" value="ECO:0007669"/>
    <property type="project" value="InterPro"/>
</dbReference>
<gene>
    <name evidence="1" type="ORF">FMM06_14635</name>
</gene>
<dbReference type="OrthoDB" id="7471538at2"/>
<dbReference type="RefSeq" id="WP_144335070.1">
    <property type="nucleotide sequence ID" value="NZ_VJWA01000002.1"/>
</dbReference>